<dbReference type="Pfam" id="PF00665">
    <property type="entry name" value="rve"/>
    <property type="match status" value="1"/>
</dbReference>
<dbReference type="PANTHER" id="PTHR42648:SF21">
    <property type="entry name" value="CYSTEINE-RICH RLK (RECEPTOR-LIKE PROTEIN KINASE) 8"/>
    <property type="match status" value="1"/>
</dbReference>
<dbReference type="InterPro" id="IPR012337">
    <property type="entry name" value="RNaseH-like_sf"/>
</dbReference>
<sequence length="102" mass="11802">MELLHMDLVGPTRTLSLGGRSYAFVIVDDFSRFTWVIFLHSKDQEYREFVTLSKKLQTCTGHVIKSIRTDHGEEFENTPFQTYCVDNGIDQNFSAPRTPQQN</sequence>
<dbReference type="AlphaFoldDB" id="A0A4S8RCV8"/>
<feature type="non-terminal residue" evidence="2">
    <location>
        <position position="102"/>
    </location>
</feature>
<dbReference type="EMBL" id="SNTZ01000113">
    <property type="protein sequence ID" value="THV56053.1"/>
    <property type="molecule type" value="Genomic_DNA"/>
</dbReference>
<evidence type="ECO:0000313" key="3">
    <source>
        <dbReference type="Proteomes" id="UP000310406"/>
    </source>
</evidence>
<dbReference type="GO" id="GO:0003676">
    <property type="term" value="F:nucleic acid binding"/>
    <property type="evidence" value="ECO:0007669"/>
    <property type="project" value="InterPro"/>
</dbReference>
<dbReference type="GO" id="GO:0015074">
    <property type="term" value="P:DNA integration"/>
    <property type="evidence" value="ECO:0007669"/>
    <property type="project" value="InterPro"/>
</dbReference>
<accession>A0A4S8RCV8</accession>
<comment type="caution">
    <text evidence="2">The sequence shown here is derived from an EMBL/GenBank/DDBJ whole genome shotgun (WGS) entry which is preliminary data.</text>
</comment>
<dbReference type="SUPFAM" id="SSF53098">
    <property type="entry name" value="Ribonuclease H-like"/>
    <property type="match status" value="1"/>
</dbReference>
<dbReference type="PROSITE" id="PS50994">
    <property type="entry name" value="INTEGRASE"/>
    <property type="match status" value="1"/>
</dbReference>
<evidence type="ECO:0000313" key="2">
    <source>
        <dbReference type="EMBL" id="THV56053.1"/>
    </source>
</evidence>
<dbReference type="InterPro" id="IPR039537">
    <property type="entry name" value="Retrotran_Ty1/copia-like"/>
</dbReference>
<proteinExistence type="predicted"/>
<name>A0A4S8RCV8_9FLAO</name>
<protein>
    <submittedName>
        <fullName evidence="2">Transposase</fullName>
    </submittedName>
</protein>
<dbReference type="InterPro" id="IPR001584">
    <property type="entry name" value="Integrase_cat-core"/>
</dbReference>
<evidence type="ECO:0000259" key="1">
    <source>
        <dbReference type="PROSITE" id="PS50994"/>
    </source>
</evidence>
<dbReference type="PANTHER" id="PTHR42648">
    <property type="entry name" value="TRANSPOSASE, PUTATIVE-RELATED"/>
    <property type="match status" value="1"/>
</dbReference>
<reference evidence="2 3" key="1">
    <citation type="submission" date="2019-03" db="EMBL/GenBank/DDBJ databases">
        <title>Muricauda SCR12 sp.nov, a marine bacterium isolated from Pacific Ocean:the Okinawa trough.</title>
        <authorList>
            <person name="Liu L."/>
        </authorList>
    </citation>
    <scope>NUCLEOTIDE SEQUENCE [LARGE SCALE GENOMIC DNA]</scope>
    <source>
        <strain evidence="2 3">SCR12</strain>
    </source>
</reference>
<organism evidence="2 3">
    <name type="scientific">Flagellimonas alvinocaridis</name>
    <dbReference type="NCBI Taxonomy" id="2530200"/>
    <lineage>
        <taxon>Bacteria</taxon>
        <taxon>Pseudomonadati</taxon>
        <taxon>Bacteroidota</taxon>
        <taxon>Flavobacteriia</taxon>
        <taxon>Flavobacteriales</taxon>
        <taxon>Flavobacteriaceae</taxon>
        <taxon>Flagellimonas</taxon>
    </lineage>
</organism>
<feature type="domain" description="Integrase catalytic" evidence="1">
    <location>
        <begin position="1"/>
        <end position="102"/>
    </location>
</feature>
<dbReference type="Gene3D" id="3.30.420.10">
    <property type="entry name" value="Ribonuclease H-like superfamily/Ribonuclease H"/>
    <property type="match status" value="1"/>
</dbReference>
<dbReference type="InterPro" id="IPR036397">
    <property type="entry name" value="RNaseH_sf"/>
</dbReference>
<dbReference type="Proteomes" id="UP000310406">
    <property type="component" value="Unassembled WGS sequence"/>
</dbReference>
<gene>
    <name evidence="2" type="ORF">EZV76_17020</name>
</gene>
<keyword evidence="3" id="KW-1185">Reference proteome</keyword>